<evidence type="ECO:0000313" key="2">
    <source>
        <dbReference type="Proteomes" id="UP001365128"/>
    </source>
</evidence>
<name>A0ABR1MML4_9PEZI</name>
<reference evidence="1 2" key="1">
    <citation type="submission" date="2024-04" db="EMBL/GenBank/DDBJ databases">
        <title>Phyllosticta paracitricarpa is synonymous to the EU quarantine fungus P. citricarpa based on phylogenomic analyses.</title>
        <authorList>
            <consortium name="Lawrence Berkeley National Laboratory"/>
            <person name="Van Ingen-Buijs V.A."/>
            <person name="Van Westerhoven A.C."/>
            <person name="Haridas S."/>
            <person name="Skiadas P."/>
            <person name="Martin F."/>
            <person name="Groenewald J.Z."/>
            <person name="Crous P.W."/>
            <person name="Seidl M.F."/>
        </authorList>
    </citation>
    <scope>NUCLEOTIDE SEQUENCE [LARGE SCALE GENOMIC DNA]</scope>
    <source>
        <strain evidence="1 2">CBS 122670</strain>
    </source>
</reference>
<dbReference type="PROSITE" id="PS51257">
    <property type="entry name" value="PROKAR_LIPOPROTEIN"/>
    <property type="match status" value="1"/>
</dbReference>
<organism evidence="1 2">
    <name type="scientific">Phyllosticta citricarpa</name>
    <dbReference type="NCBI Taxonomy" id="55181"/>
    <lineage>
        <taxon>Eukaryota</taxon>
        <taxon>Fungi</taxon>
        <taxon>Dikarya</taxon>
        <taxon>Ascomycota</taxon>
        <taxon>Pezizomycotina</taxon>
        <taxon>Dothideomycetes</taxon>
        <taxon>Dothideomycetes incertae sedis</taxon>
        <taxon>Botryosphaeriales</taxon>
        <taxon>Phyllostictaceae</taxon>
        <taxon>Phyllosticta</taxon>
    </lineage>
</organism>
<gene>
    <name evidence="1" type="ORF">IWX46DRAFT_624823</name>
</gene>
<dbReference type="EMBL" id="JBBPDW010000005">
    <property type="protein sequence ID" value="KAK7552463.1"/>
    <property type="molecule type" value="Genomic_DNA"/>
</dbReference>
<sequence>MSTTKWSESSNVVLITTSCLSSQSDFMTEAKEDYRPRMCLPGMRKKENVAEVRFHELGAPGMRASNAPPELLRRIPQRRRLERNEQVSVR</sequence>
<comment type="caution">
    <text evidence="1">The sequence shown here is derived from an EMBL/GenBank/DDBJ whole genome shotgun (WGS) entry which is preliminary data.</text>
</comment>
<accession>A0ABR1MML4</accession>
<dbReference type="Proteomes" id="UP001365128">
    <property type="component" value="Unassembled WGS sequence"/>
</dbReference>
<keyword evidence="2" id="KW-1185">Reference proteome</keyword>
<evidence type="ECO:0000313" key="1">
    <source>
        <dbReference type="EMBL" id="KAK7552463.1"/>
    </source>
</evidence>
<protein>
    <submittedName>
        <fullName evidence="1">Uncharacterized protein</fullName>
    </submittedName>
</protein>
<proteinExistence type="predicted"/>